<organism evidence="1 2">
    <name type="scientific">Blattamonas nauphoetae</name>
    <dbReference type="NCBI Taxonomy" id="2049346"/>
    <lineage>
        <taxon>Eukaryota</taxon>
        <taxon>Metamonada</taxon>
        <taxon>Preaxostyla</taxon>
        <taxon>Oxymonadida</taxon>
        <taxon>Blattamonas</taxon>
    </lineage>
</organism>
<dbReference type="Gene3D" id="2.60.120.920">
    <property type="match status" value="1"/>
</dbReference>
<gene>
    <name evidence="1" type="ORF">BLNAU_21827</name>
</gene>
<protein>
    <submittedName>
        <fullName evidence="1">Uncharacterized protein</fullName>
    </submittedName>
</protein>
<name>A0ABQ9WZ18_9EUKA</name>
<dbReference type="InterPro" id="IPR043136">
    <property type="entry name" value="B30.2/SPRY_sf"/>
</dbReference>
<keyword evidence="2" id="KW-1185">Reference proteome</keyword>
<evidence type="ECO:0000313" key="1">
    <source>
        <dbReference type="EMBL" id="KAK2943255.1"/>
    </source>
</evidence>
<accession>A0ABQ9WZ18</accession>
<reference evidence="1 2" key="1">
    <citation type="journal article" date="2022" name="bioRxiv">
        <title>Genomics of Preaxostyla Flagellates Illuminates Evolutionary Transitions and the Path Towards Mitochondrial Loss.</title>
        <authorList>
            <person name="Novak L.V.F."/>
            <person name="Treitli S.C."/>
            <person name="Pyrih J."/>
            <person name="Halakuc P."/>
            <person name="Pipaliya S.V."/>
            <person name="Vacek V."/>
            <person name="Brzon O."/>
            <person name="Soukal P."/>
            <person name="Eme L."/>
            <person name="Dacks J.B."/>
            <person name="Karnkowska A."/>
            <person name="Elias M."/>
            <person name="Hampl V."/>
        </authorList>
    </citation>
    <scope>NUCLEOTIDE SEQUENCE [LARGE SCALE GENOMIC DNA]</scope>
    <source>
        <strain evidence="1">NAU3</strain>
        <tissue evidence="1">Gut</tissue>
    </source>
</reference>
<dbReference type="Proteomes" id="UP001281761">
    <property type="component" value="Unassembled WGS sequence"/>
</dbReference>
<proteinExistence type="predicted"/>
<evidence type="ECO:0000313" key="2">
    <source>
        <dbReference type="Proteomes" id="UP001281761"/>
    </source>
</evidence>
<comment type="caution">
    <text evidence="1">The sequence shown here is derived from an EMBL/GenBank/DDBJ whole genome shotgun (WGS) entry which is preliminary data.</text>
</comment>
<sequence length="561" mass="62683">MIKDGHRFDDESSKKAANLIETIRKTFNRSLDDFILGLVPLSADESTKEFVSSMVVLASSANQTIITSMLRMVTTLIRQTSPKQRLSLVHLNLVPHLLSAINVRSLSFADGQDLILFVAGLLIQLLSLASLHTLAKLEAEHHLNRQAVHEAVLQHILVPSEEFIRHICLNRLSISTEALSNQFMSFLTQILHISPYHVPTMDFIRTLPIVLSIPSFLTFCSFDPTIESFLDDVIVVQSEWDRQGGSVRQSGIVISRLLPMEGFSDVLEQLMTTDKEGDSGGYAVDHSSSLCPTEMTSNERHQPIRTHLLHSTQPTTRRLHSPRMMQRMHTKREEAHKHATVDSSDRNGFDQSGSVVDTPIPAPLVTLPPLLFTNPSHFITNGTTLTRSDVDLLFRGSARHSSTFLRDPIDNGIVSVTLTILNLSRRSSFIRIGLLDSTAPVPKMDELLGSDVKDSISLNSSTGNIYHNTPSTQHISNSTICHFFLKEGDCVRMEVDMDSNPRTVQFFVNGESGRSFLSGLPPSVRIGFSTYGQEISCRIDRIIRQTQRTPIAPEMEKIKWE</sequence>
<dbReference type="EMBL" id="JARBJD010000355">
    <property type="protein sequence ID" value="KAK2943255.1"/>
    <property type="molecule type" value="Genomic_DNA"/>
</dbReference>